<sequence>MLQNGIAHLDNFAVVAPWDEDALAANMDQRIKREPLQDSNPGELCLLVQLLKGNRQRPGVFDVYDMPHLVSRPFTIVTRTSLVSRLAPSFAHHAALGQQDLAQLRQRQQLLYQQTLMQRAQRAGGIAQRPFVSGSAGNGGGLSPMCAGADNLGSSGLASDLGAFGNLDADTSSGAAPADTVAAAPAALLRTSLSKFGQGAIGPAGCGAVLGHDGGSLGTGLQQAPSATLLDMHSAGLQDLLEELEAHPLNFSEDLMDMEGPVKRAKSNMTTNDVAAFMSDNSSNSLLSASQRSSFVFAQQQQAQQPGFFIGGGANSSGSSSAQQVPSGGWSSNSSSERLSLLRQSAAFLGNTGPDSSFGGGLNTRSAGPVVGGGAGGSGSAQSTSSQLDALMVMLGEPGAMQEAIDRMALEQQAYEKATNHTCSNPRMRA</sequence>
<evidence type="ECO:0000313" key="2">
    <source>
        <dbReference type="EMBL" id="KXZ52264.1"/>
    </source>
</evidence>
<dbReference type="EMBL" id="LSYV01000011">
    <property type="protein sequence ID" value="KXZ52264.1"/>
    <property type="molecule type" value="Genomic_DNA"/>
</dbReference>
<dbReference type="Proteomes" id="UP000075714">
    <property type="component" value="Unassembled WGS sequence"/>
</dbReference>
<feature type="region of interest" description="Disordered" evidence="1">
    <location>
        <begin position="357"/>
        <end position="383"/>
    </location>
</feature>
<organism evidence="2 3">
    <name type="scientific">Gonium pectorale</name>
    <name type="common">Green alga</name>
    <dbReference type="NCBI Taxonomy" id="33097"/>
    <lineage>
        <taxon>Eukaryota</taxon>
        <taxon>Viridiplantae</taxon>
        <taxon>Chlorophyta</taxon>
        <taxon>core chlorophytes</taxon>
        <taxon>Chlorophyceae</taxon>
        <taxon>CS clade</taxon>
        <taxon>Chlamydomonadales</taxon>
        <taxon>Volvocaceae</taxon>
        <taxon>Gonium</taxon>
    </lineage>
</organism>
<comment type="caution">
    <text evidence="2">The sequence shown here is derived from an EMBL/GenBank/DDBJ whole genome shotgun (WGS) entry which is preliminary data.</text>
</comment>
<feature type="compositionally biased region" description="Low complexity" evidence="1">
    <location>
        <begin position="316"/>
        <end position="336"/>
    </location>
</feature>
<protein>
    <submittedName>
        <fullName evidence="2">Uncharacterized protein</fullName>
    </submittedName>
</protein>
<dbReference type="OrthoDB" id="542008at2759"/>
<feature type="compositionally biased region" description="Gly residues" evidence="1">
    <location>
        <begin position="370"/>
        <end position="379"/>
    </location>
</feature>
<evidence type="ECO:0000256" key="1">
    <source>
        <dbReference type="SAM" id="MobiDB-lite"/>
    </source>
</evidence>
<reference evidence="3" key="1">
    <citation type="journal article" date="2016" name="Nat. Commun.">
        <title>The Gonium pectorale genome demonstrates co-option of cell cycle regulation during the evolution of multicellularity.</title>
        <authorList>
            <person name="Hanschen E.R."/>
            <person name="Marriage T.N."/>
            <person name="Ferris P.J."/>
            <person name="Hamaji T."/>
            <person name="Toyoda A."/>
            <person name="Fujiyama A."/>
            <person name="Neme R."/>
            <person name="Noguchi H."/>
            <person name="Minakuchi Y."/>
            <person name="Suzuki M."/>
            <person name="Kawai-Toyooka H."/>
            <person name="Smith D.R."/>
            <person name="Sparks H."/>
            <person name="Anderson J."/>
            <person name="Bakaric R."/>
            <person name="Luria V."/>
            <person name="Karger A."/>
            <person name="Kirschner M.W."/>
            <person name="Durand P.M."/>
            <person name="Michod R.E."/>
            <person name="Nozaki H."/>
            <person name="Olson B.J."/>
        </authorList>
    </citation>
    <scope>NUCLEOTIDE SEQUENCE [LARGE SCALE GENOMIC DNA]</scope>
    <source>
        <strain evidence="3">NIES-2863</strain>
    </source>
</reference>
<name>A0A150GR45_GONPE</name>
<accession>A0A150GR45</accession>
<proteinExistence type="predicted"/>
<keyword evidence="3" id="KW-1185">Reference proteome</keyword>
<dbReference type="AlphaFoldDB" id="A0A150GR45"/>
<feature type="region of interest" description="Disordered" evidence="1">
    <location>
        <begin position="307"/>
        <end position="336"/>
    </location>
</feature>
<dbReference type="STRING" id="33097.A0A150GR45"/>
<gene>
    <name evidence="2" type="ORF">GPECTOR_10g895</name>
</gene>
<evidence type="ECO:0000313" key="3">
    <source>
        <dbReference type="Proteomes" id="UP000075714"/>
    </source>
</evidence>